<name>A0A0L0C3Z1_LUCCU</name>
<sequence>MPILTVNMLRVSNEVATYIVHDLKSPYSLATFLDIQGAFNIMMIETDQQSMSIQASEVWHPPKLDTHIEDEPMRQWLSNLQWSVIIDMSCDLGKPSRYLDISGSICGHSALAVEHVYSRDHLSRAMQRQDSSTKHFACQGVSNSISIRNPVSLYPNYRDVRMSRHLIEKRPAFMDNMKDATFIINSEGDFRSKFLNEGATAFRRLESACVYSEPTI</sequence>
<keyword evidence="2" id="KW-1185">Reference proteome</keyword>
<reference evidence="1 2" key="1">
    <citation type="journal article" date="2015" name="Nat. Commun.">
        <title>Lucilia cuprina genome unlocks parasitic fly biology to underpin future interventions.</title>
        <authorList>
            <person name="Anstead C.A."/>
            <person name="Korhonen P.K."/>
            <person name="Young N.D."/>
            <person name="Hall R.S."/>
            <person name="Jex A.R."/>
            <person name="Murali S.C."/>
            <person name="Hughes D.S."/>
            <person name="Lee S.F."/>
            <person name="Perry T."/>
            <person name="Stroehlein A.J."/>
            <person name="Ansell B.R."/>
            <person name="Breugelmans B."/>
            <person name="Hofmann A."/>
            <person name="Qu J."/>
            <person name="Dugan S."/>
            <person name="Lee S.L."/>
            <person name="Chao H."/>
            <person name="Dinh H."/>
            <person name="Han Y."/>
            <person name="Doddapaneni H.V."/>
            <person name="Worley K.C."/>
            <person name="Muzny D.M."/>
            <person name="Ioannidis P."/>
            <person name="Waterhouse R.M."/>
            <person name="Zdobnov E.M."/>
            <person name="James P.J."/>
            <person name="Bagnall N.H."/>
            <person name="Kotze A.C."/>
            <person name="Gibbs R.A."/>
            <person name="Richards S."/>
            <person name="Batterham P."/>
            <person name="Gasser R.B."/>
        </authorList>
    </citation>
    <scope>NUCLEOTIDE SEQUENCE [LARGE SCALE GENOMIC DNA]</scope>
    <source>
        <strain evidence="1 2">LS</strain>
        <tissue evidence="1">Full body</tissue>
    </source>
</reference>
<evidence type="ECO:0000313" key="2">
    <source>
        <dbReference type="Proteomes" id="UP000037069"/>
    </source>
</evidence>
<protein>
    <submittedName>
        <fullName evidence="1">Uncharacterized protein</fullName>
    </submittedName>
</protein>
<evidence type="ECO:0000313" key="1">
    <source>
        <dbReference type="EMBL" id="KNC26951.1"/>
    </source>
</evidence>
<organism evidence="1 2">
    <name type="scientific">Lucilia cuprina</name>
    <name type="common">Green bottle fly</name>
    <name type="synonym">Australian sheep blowfly</name>
    <dbReference type="NCBI Taxonomy" id="7375"/>
    <lineage>
        <taxon>Eukaryota</taxon>
        <taxon>Metazoa</taxon>
        <taxon>Ecdysozoa</taxon>
        <taxon>Arthropoda</taxon>
        <taxon>Hexapoda</taxon>
        <taxon>Insecta</taxon>
        <taxon>Pterygota</taxon>
        <taxon>Neoptera</taxon>
        <taxon>Endopterygota</taxon>
        <taxon>Diptera</taxon>
        <taxon>Brachycera</taxon>
        <taxon>Muscomorpha</taxon>
        <taxon>Oestroidea</taxon>
        <taxon>Calliphoridae</taxon>
        <taxon>Luciliinae</taxon>
        <taxon>Lucilia</taxon>
    </lineage>
</organism>
<dbReference type="AlphaFoldDB" id="A0A0L0C3Z1"/>
<proteinExistence type="predicted"/>
<dbReference type="Proteomes" id="UP000037069">
    <property type="component" value="Unassembled WGS sequence"/>
</dbReference>
<dbReference type="EMBL" id="JRES01000944">
    <property type="protein sequence ID" value="KNC26951.1"/>
    <property type="molecule type" value="Genomic_DNA"/>
</dbReference>
<gene>
    <name evidence="1" type="ORF">FF38_12715</name>
</gene>
<comment type="caution">
    <text evidence="1">The sequence shown here is derived from an EMBL/GenBank/DDBJ whole genome shotgun (WGS) entry which is preliminary data.</text>
</comment>
<accession>A0A0L0C3Z1</accession>